<dbReference type="Pfam" id="PF00534">
    <property type="entry name" value="Glycos_transf_1"/>
    <property type="match status" value="1"/>
</dbReference>
<protein>
    <submittedName>
        <fullName evidence="5">Glycosyl transferase group 1</fullName>
    </submittedName>
</protein>
<accession>F8B6C8</accession>
<dbReference type="PANTHER" id="PTHR45947:SF3">
    <property type="entry name" value="SULFOQUINOVOSYL TRANSFERASE SQD2"/>
    <property type="match status" value="1"/>
</dbReference>
<dbReference type="GO" id="GO:0016758">
    <property type="term" value="F:hexosyltransferase activity"/>
    <property type="evidence" value="ECO:0007669"/>
    <property type="project" value="TreeGrafter"/>
</dbReference>
<organism evidence="5 6">
    <name type="scientific">Candidatus Protofrankia datiscae</name>
    <dbReference type="NCBI Taxonomy" id="2716812"/>
    <lineage>
        <taxon>Bacteria</taxon>
        <taxon>Bacillati</taxon>
        <taxon>Actinomycetota</taxon>
        <taxon>Actinomycetes</taxon>
        <taxon>Frankiales</taxon>
        <taxon>Frankiaceae</taxon>
        <taxon>Protofrankia</taxon>
    </lineage>
</organism>
<dbReference type="STRING" id="656024.FsymDg_1777"/>
<dbReference type="PANTHER" id="PTHR45947">
    <property type="entry name" value="SULFOQUINOVOSYL TRANSFERASE SQD2"/>
    <property type="match status" value="1"/>
</dbReference>
<keyword evidence="1" id="KW-0328">Glycosyltransferase</keyword>
<evidence type="ECO:0000259" key="3">
    <source>
        <dbReference type="Pfam" id="PF00534"/>
    </source>
</evidence>
<dbReference type="RefSeq" id="WP_013873174.1">
    <property type="nucleotide sequence ID" value="NC_015656.1"/>
</dbReference>
<evidence type="ECO:0000313" key="5">
    <source>
        <dbReference type="EMBL" id="AEH09224.1"/>
    </source>
</evidence>
<dbReference type="EMBL" id="CP002801">
    <property type="protein sequence ID" value="AEH09224.1"/>
    <property type="molecule type" value="Genomic_DNA"/>
</dbReference>
<name>F8B6C8_9ACTN</name>
<reference evidence="5 6" key="1">
    <citation type="submission" date="2011-05" db="EMBL/GenBank/DDBJ databases">
        <title>Complete sequence of chromosome of Frankia symbiont of Datisca glomerata.</title>
        <authorList>
            <consortium name="US DOE Joint Genome Institute"/>
            <person name="Lucas S."/>
            <person name="Han J."/>
            <person name="Lapidus A."/>
            <person name="Cheng J.-F."/>
            <person name="Goodwin L."/>
            <person name="Pitluck S."/>
            <person name="Peters L."/>
            <person name="Mikhailova N."/>
            <person name="Chertkov O."/>
            <person name="Teshima H."/>
            <person name="Han C."/>
            <person name="Tapia R."/>
            <person name="Land M."/>
            <person name="Hauser L."/>
            <person name="Kyrpides N."/>
            <person name="Ivanova N."/>
            <person name="Pagani I."/>
            <person name="Berry A."/>
            <person name="Pawlowski K."/>
            <person name="Persson T."/>
            <person name="Vanden Heuvel B."/>
            <person name="Benson D."/>
            <person name="Woyke T."/>
        </authorList>
    </citation>
    <scope>NUCLEOTIDE SEQUENCE [LARGE SCALE GENOMIC DNA]</scope>
    <source>
        <strain evidence="6">4085684</strain>
    </source>
</reference>
<dbReference type="SUPFAM" id="SSF53756">
    <property type="entry name" value="UDP-Glycosyltransferase/glycogen phosphorylase"/>
    <property type="match status" value="1"/>
</dbReference>
<evidence type="ECO:0000256" key="2">
    <source>
        <dbReference type="ARBA" id="ARBA00022679"/>
    </source>
</evidence>
<dbReference type="CDD" id="cd03814">
    <property type="entry name" value="GT4-like"/>
    <property type="match status" value="1"/>
</dbReference>
<dbReference type="GO" id="GO:1901137">
    <property type="term" value="P:carbohydrate derivative biosynthetic process"/>
    <property type="evidence" value="ECO:0007669"/>
    <property type="project" value="UniProtKB-ARBA"/>
</dbReference>
<evidence type="ECO:0000259" key="4">
    <source>
        <dbReference type="Pfam" id="PF13439"/>
    </source>
</evidence>
<sequence length="413" mass="44099">MRVAVITESFLPHVDGVTNSVCRVLEHLRHRGHEALVIAPAAGTRTPAAYPDVYAGAPVLRVPSVPLPGYPAFRVATPWPRLVGVLAGFRPDVVHLAAPAGLGAQSAFAAWRLGLPSVAVYQTDFAGFAARYGLAQAERSIWRWVAAVHRLAGRTLAPSWPAVDMLLRQGVHRVARWTRGVDLERFHPRHRDPALRRGLAPGGEVLVGYVGRLAREKRMHLLDAVQDIPGTRLVVVGDGPLRPALQRKLPRAAFMGFRSGTELATIFASLDVFVHTGSHETFCQAAQEAKASGVPVVAPAAGGLLDVVDDGHTGLHFTPDSPAALADRVAALVADTGRRTAMGLAARQSVSGCGWSAIGDELIGHYQDVRGLRTGHTSGVALRSRAVLARRTAHCHRSADRAGTCHDEDGSTR</sequence>
<dbReference type="Pfam" id="PF13439">
    <property type="entry name" value="Glyco_transf_4"/>
    <property type="match status" value="1"/>
</dbReference>
<dbReference type="Proteomes" id="UP000001549">
    <property type="component" value="Chromosome"/>
</dbReference>
<dbReference type="InterPro" id="IPR028098">
    <property type="entry name" value="Glyco_trans_4-like_N"/>
</dbReference>
<dbReference type="AlphaFoldDB" id="F8B6C8"/>
<dbReference type="KEGG" id="fsy:FsymDg_1777"/>
<dbReference type="Gene3D" id="3.40.50.2000">
    <property type="entry name" value="Glycogen Phosphorylase B"/>
    <property type="match status" value="2"/>
</dbReference>
<gene>
    <name evidence="5" type="ordered locus">FsymDg_1777</name>
</gene>
<keyword evidence="6" id="KW-1185">Reference proteome</keyword>
<dbReference type="eggNOG" id="COG0438">
    <property type="taxonomic scope" value="Bacteria"/>
</dbReference>
<dbReference type="HOGENOM" id="CLU_009583_2_0_11"/>
<keyword evidence="2 5" id="KW-0808">Transferase</keyword>
<feature type="domain" description="Glycosyl transferase family 1" evidence="3">
    <location>
        <begin position="199"/>
        <end position="348"/>
    </location>
</feature>
<dbReference type="InterPro" id="IPR050194">
    <property type="entry name" value="Glycosyltransferase_grp1"/>
</dbReference>
<dbReference type="InterPro" id="IPR001296">
    <property type="entry name" value="Glyco_trans_1"/>
</dbReference>
<evidence type="ECO:0000256" key="1">
    <source>
        <dbReference type="ARBA" id="ARBA00022676"/>
    </source>
</evidence>
<feature type="domain" description="Glycosyltransferase subfamily 4-like N-terminal" evidence="4">
    <location>
        <begin position="14"/>
        <end position="185"/>
    </location>
</feature>
<evidence type="ECO:0000313" key="6">
    <source>
        <dbReference type="Proteomes" id="UP000001549"/>
    </source>
</evidence>
<proteinExistence type="predicted"/>